<dbReference type="GO" id="GO:0034599">
    <property type="term" value="P:cellular response to oxidative stress"/>
    <property type="evidence" value="ECO:0007669"/>
    <property type="project" value="TreeGrafter"/>
</dbReference>
<dbReference type="Proteomes" id="UP000653472">
    <property type="component" value="Unassembled WGS sequence"/>
</dbReference>
<comment type="similarity">
    <text evidence="3 5">Belongs to the Fe(2+)-trafficking protein family.</text>
</comment>
<dbReference type="AlphaFoldDB" id="A0A969WDG5"/>
<dbReference type="GO" id="GO:0005506">
    <property type="term" value="F:iron ion binding"/>
    <property type="evidence" value="ECO:0007669"/>
    <property type="project" value="UniProtKB-UniRule"/>
</dbReference>
<comment type="caution">
    <text evidence="6">The sequence shown here is derived from an EMBL/GenBank/DDBJ whole genome shotgun (WGS) entry which is preliminary data.</text>
</comment>
<keyword evidence="1 5" id="KW-0408">Iron</keyword>
<dbReference type="FunFam" id="1.10.3880.10:FF:000001">
    <property type="entry name" value="Probable Fe(2+)-trafficking protein"/>
    <property type="match status" value="1"/>
</dbReference>
<dbReference type="InterPro" id="IPR036766">
    <property type="entry name" value="Fe_traffick_prot_YggX_sf"/>
</dbReference>
<dbReference type="RefSeq" id="WP_168149830.1">
    <property type="nucleotide sequence ID" value="NZ_JAAVXB010000016.1"/>
</dbReference>
<organism evidence="6 7">
    <name type="scientific">Solimonas marina</name>
    <dbReference type="NCBI Taxonomy" id="2714601"/>
    <lineage>
        <taxon>Bacteria</taxon>
        <taxon>Pseudomonadati</taxon>
        <taxon>Pseudomonadota</taxon>
        <taxon>Gammaproteobacteria</taxon>
        <taxon>Nevskiales</taxon>
        <taxon>Nevskiaceae</taxon>
        <taxon>Solimonas</taxon>
    </lineage>
</organism>
<dbReference type="PANTHER" id="PTHR36965:SF1">
    <property type="entry name" value="FE(2+)-TRAFFICKING PROTEIN-RELATED"/>
    <property type="match status" value="1"/>
</dbReference>
<dbReference type="EMBL" id="JAAVXB010000016">
    <property type="protein sequence ID" value="NKF24524.1"/>
    <property type="molecule type" value="Genomic_DNA"/>
</dbReference>
<comment type="function">
    <text evidence="2">Could be a mediator in iron transactions between iron acquisition and iron-requiring processes, such as synthesis and/or repair of Fe-S clusters in biosynthetic enzymes. Necessary to maintain high levels of aconitase under oxidative stress.</text>
</comment>
<dbReference type="Pfam" id="PF04362">
    <property type="entry name" value="Iron_traffic"/>
    <property type="match status" value="1"/>
</dbReference>
<name>A0A969WDG5_9GAMM</name>
<gene>
    <name evidence="6" type="ORF">G7Y82_19610</name>
</gene>
<evidence type="ECO:0000313" key="6">
    <source>
        <dbReference type="EMBL" id="NKF24524.1"/>
    </source>
</evidence>
<evidence type="ECO:0000256" key="4">
    <source>
        <dbReference type="ARBA" id="ARBA00070403"/>
    </source>
</evidence>
<dbReference type="SUPFAM" id="SSF111148">
    <property type="entry name" value="YggX-like"/>
    <property type="match status" value="1"/>
</dbReference>
<proteinExistence type="inferred from homology"/>
<keyword evidence="7" id="KW-1185">Reference proteome</keyword>
<dbReference type="PIRSF" id="PIRSF029827">
    <property type="entry name" value="Fe_traffic_YggX"/>
    <property type="match status" value="1"/>
</dbReference>
<dbReference type="HAMAP" id="MF_00686">
    <property type="entry name" value="Fe_traffic_YggX"/>
    <property type="match status" value="1"/>
</dbReference>
<sequence>MSRTVHCIKLGTDAEGLDRPPMPGPLGKRIYEQVSKQAWQMWLQHQTRLINEYRLALADPQSRKLLSEEMEKFFFDGGELTQTGFVPPETKPE</sequence>
<dbReference type="PANTHER" id="PTHR36965">
    <property type="entry name" value="FE(2+)-TRAFFICKING PROTEIN-RELATED"/>
    <property type="match status" value="1"/>
</dbReference>
<evidence type="ECO:0000256" key="3">
    <source>
        <dbReference type="ARBA" id="ARBA00061679"/>
    </source>
</evidence>
<dbReference type="Gene3D" id="1.10.3880.10">
    <property type="entry name" value="Fe(II) trafficking protein YggX"/>
    <property type="match status" value="1"/>
</dbReference>
<evidence type="ECO:0000256" key="5">
    <source>
        <dbReference type="HAMAP-Rule" id="MF_00686"/>
    </source>
</evidence>
<dbReference type="InterPro" id="IPR007457">
    <property type="entry name" value="Fe_traffick_prot_YggX"/>
</dbReference>
<evidence type="ECO:0000313" key="7">
    <source>
        <dbReference type="Proteomes" id="UP000653472"/>
    </source>
</evidence>
<protein>
    <recommendedName>
        <fullName evidence="4 5">Probable Fe(2+)-trafficking protein</fullName>
    </recommendedName>
</protein>
<dbReference type="GO" id="GO:0005829">
    <property type="term" value="C:cytosol"/>
    <property type="evidence" value="ECO:0007669"/>
    <property type="project" value="TreeGrafter"/>
</dbReference>
<reference evidence="6" key="1">
    <citation type="submission" date="2020-03" db="EMBL/GenBank/DDBJ databases">
        <title>Solimonas marina sp. nov., isolated from deep seawater of the Pacific Ocean.</title>
        <authorList>
            <person name="Liu X."/>
            <person name="Lai Q."/>
            <person name="Sun F."/>
            <person name="Gai Y."/>
            <person name="Li G."/>
            <person name="Shao Z."/>
        </authorList>
    </citation>
    <scope>NUCLEOTIDE SEQUENCE</scope>
    <source>
        <strain evidence="6">C16B3</strain>
    </source>
</reference>
<evidence type="ECO:0000256" key="1">
    <source>
        <dbReference type="ARBA" id="ARBA00023004"/>
    </source>
</evidence>
<evidence type="ECO:0000256" key="2">
    <source>
        <dbReference type="ARBA" id="ARBA00053793"/>
    </source>
</evidence>
<dbReference type="NCBIfam" id="NF003817">
    <property type="entry name" value="PRK05408.1"/>
    <property type="match status" value="1"/>
</dbReference>
<accession>A0A969WDG5</accession>